<dbReference type="Proteomes" id="UP000887579">
    <property type="component" value="Unplaced"/>
</dbReference>
<accession>A0AC34FG31</accession>
<proteinExistence type="predicted"/>
<sequence>MMEYPFALEYTVSEDRLKALKDSTNYECLETVKFIVINSSGVQYNLSLYPNGDKVGHRGKSWIFLDLALGKEKKVVAEWTFSIEYANWTKKIDHTFDKNGGWGPMICTVEEIFDPNKNFIVDGKFTVQVEGLIKVENNLLKAQMELVKAKLISTKDLWGVGFEDFSIFVDKKEIKVHKCVLAAHSTVFASMFNSGLKETAENKVEITDFSFETIEKAVKLCYDQIFYADLSLDESFSLLKFADKYNVTNIQ</sequence>
<organism evidence="1 2">
    <name type="scientific">Panagrolaimus sp. ES5</name>
    <dbReference type="NCBI Taxonomy" id="591445"/>
    <lineage>
        <taxon>Eukaryota</taxon>
        <taxon>Metazoa</taxon>
        <taxon>Ecdysozoa</taxon>
        <taxon>Nematoda</taxon>
        <taxon>Chromadorea</taxon>
        <taxon>Rhabditida</taxon>
        <taxon>Tylenchina</taxon>
        <taxon>Panagrolaimomorpha</taxon>
        <taxon>Panagrolaimoidea</taxon>
        <taxon>Panagrolaimidae</taxon>
        <taxon>Panagrolaimus</taxon>
    </lineage>
</organism>
<reference evidence="2" key="1">
    <citation type="submission" date="2022-11" db="UniProtKB">
        <authorList>
            <consortium name="WormBaseParasite"/>
        </authorList>
    </citation>
    <scope>IDENTIFICATION</scope>
</reference>
<evidence type="ECO:0000313" key="2">
    <source>
        <dbReference type="WBParaSite" id="ES5_v2.g16239.t1"/>
    </source>
</evidence>
<name>A0AC34FG31_9BILA</name>
<dbReference type="WBParaSite" id="ES5_v2.g16239.t1">
    <property type="protein sequence ID" value="ES5_v2.g16239.t1"/>
    <property type="gene ID" value="ES5_v2.g16239"/>
</dbReference>
<evidence type="ECO:0000313" key="1">
    <source>
        <dbReference type="Proteomes" id="UP000887579"/>
    </source>
</evidence>
<protein>
    <submittedName>
        <fullName evidence="2">BTB domain-containing protein</fullName>
    </submittedName>
</protein>